<dbReference type="Gene3D" id="3.30.70.1020">
    <property type="entry name" value="Trehalose-6-phosphate phosphatase related protein, domain 2"/>
    <property type="match status" value="1"/>
</dbReference>
<dbReference type="NCBIfam" id="TIGR00685">
    <property type="entry name" value="T6PP"/>
    <property type="match status" value="1"/>
</dbReference>
<dbReference type="InterPro" id="IPR023214">
    <property type="entry name" value="HAD_sf"/>
</dbReference>
<gene>
    <name evidence="4" type="primary">otsB</name>
    <name evidence="4" type="ORF">ACFQWG_11795</name>
</gene>
<dbReference type="Proteomes" id="UP001596527">
    <property type="component" value="Unassembled WGS sequence"/>
</dbReference>
<dbReference type="InterPro" id="IPR003337">
    <property type="entry name" value="Trehalose_PPase"/>
</dbReference>
<evidence type="ECO:0000256" key="1">
    <source>
        <dbReference type="ARBA" id="ARBA00022801"/>
    </source>
</evidence>
<dbReference type="EC" id="3.1.3.12" evidence="3"/>
<reference evidence="5" key="1">
    <citation type="journal article" date="2019" name="Int. J. Syst. Evol. Microbiol.">
        <title>The Global Catalogue of Microorganisms (GCM) 10K type strain sequencing project: providing services to taxonomists for standard genome sequencing and annotation.</title>
        <authorList>
            <consortium name="The Broad Institute Genomics Platform"/>
            <consortium name="The Broad Institute Genome Sequencing Center for Infectious Disease"/>
            <person name="Wu L."/>
            <person name="Ma J."/>
        </authorList>
    </citation>
    <scope>NUCLEOTIDE SEQUENCE [LARGE SCALE GENOMIC DNA]</scope>
    <source>
        <strain evidence="5">CCUG 56698</strain>
    </source>
</reference>
<comment type="function">
    <text evidence="2 3">Removes the phosphate from trehalose 6-phosphate to produce free trehalose.</text>
</comment>
<comment type="cofactor">
    <cofactor evidence="3">
        <name>Mg(2+)</name>
        <dbReference type="ChEBI" id="CHEBI:18420"/>
    </cofactor>
</comment>
<dbReference type="InterPro" id="IPR036412">
    <property type="entry name" value="HAD-like_sf"/>
</dbReference>
<name>A0ABW2SQW5_9ACTO</name>
<dbReference type="SUPFAM" id="SSF56784">
    <property type="entry name" value="HAD-like"/>
    <property type="match status" value="1"/>
</dbReference>
<protein>
    <recommendedName>
        <fullName evidence="3">Trehalose 6-phosphate phosphatase</fullName>
        <ecNumber evidence="3">3.1.3.12</ecNumber>
    </recommendedName>
</protein>
<proteinExistence type="inferred from homology"/>
<keyword evidence="5" id="KW-1185">Reference proteome</keyword>
<dbReference type="Pfam" id="PF02358">
    <property type="entry name" value="Trehalose_PPase"/>
    <property type="match status" value="1"/>
</dbReference>
<evidence type="ECO:0000256" key="2">
    <source>
        <dbReference type="ARBA" id="ARBA00024179"/>
    </source>
</evidence>
<dbReference type="RefSeq" id="WP_380975562.1">
    <property type="nucleotide sequence ID" value="NZ_JBHTEF010000001.1"/>
</dbReference>
<evidence type="ECO:0000313" key="4">
    <source>
        <dbReference type="EMBL" id="MFC7581878.1"/>
    </source>
</evidence>
<evidence type="ECO:0000313" key="5">
    <source>
        <dbReference type="Proteomes" id="UP001596527"/>
    </source>
</evidence>
<dbReference type="EMBL" id="JBHTEF010000001">
    <property type="protein sequence ID" value="MFC7581878.1"/>
    <property type="molecule type" value="Genomic_DNA"/>
</dbReference>
<keyword evidence="3" id="KW-0479">Metal-binding</keyword>
<comment type="pathway">
    <text evidence="3">Glycan biosynthesis; trehalose biosynthesis.</text>
</comment>
<comment type="caution">
    <text evidence="4">The sequence shown here is derived from an EMBL/GenBank/DDBJ whole genome shotgun (WGS) entry which is preliminary data.</text>
</comment>
<dbReference type="InterPro" id="IPR044651">
    <property type="entry name" value="OTSB-like"/>
</dbReference>
<accession>A0ABW2SQW5</accession>
<keyword evidence="3" id="KW-0460">Magnesium</keyword>
<comment type="similarity">
    <text evidence="3">Belongs to the trehalose phosphatase family.</text>
</comment>
<sequence length="267" mass="27785">MSLPPALTEAVDEVARAGRLLVGLDFDGTLAPFDRDPAQARALPGAVDAIRSLAGAGTRAAEGTAVALVSGRSLEALTEVAGLSGLPLDRLVLVGSHGLETRWPDGSVEPVELSEAERSALAEAVARLDRLAEAGPAGAWVGRKPLSATLHTRAVPDAAQAEELENRARRASEGLPGVEVLPGKRVVELTVRRGDKGRALAVLRKRFRTDSVFYAGDDATDERAFAALRPGHGDLGVHVGDGETAAQFRVPGIADVPEVLARLAGAR</sequence>
<comment type="catalytic activity">
    <reaction evidence="3">
        <text>alpha,alpha-trehalose 6-phosphate + H2O = alpha,alpha-trehalose + phosphate</text>
        <dbReference type="Rhea" id="RHEA:23420"/>
        <dbReference type="ChEBI" id="CHEBI:15377"/>
        <dbReference type="ChEBI" id="CHEBI:16551"/>
        <dbReference type="ChEBI" id="CHEBI:43474"/>
        <dbReference type="ChEBI" id="CHEBI:58429"/>
        <dbReference type="EC" id="3.1.3.12"/>
    </reaction>
</comment>
<keyword evidence="1 3" id="KW-0378">Hydrolase</keyword>
<organism evidence="4 5">
    <name type="scientific">Schaalia naturae</name>
    <dbReference type="NCBI Taxonomy" id="635203"/>
    <lineage>
        <taxon>Bacteria</taxon>
        <taxon>Bacillati</taxon>
        <taxon>Actinomycetota</taxon>
        <taxon>Actinomycetes</taxon>
        <taxon>Actinomycetales</taxon>
        <taxon>Actinomycetaceae</taxon>
        <taxon>Schaalia</taxon>
    </lineage>
</organism>
<dbReference type="GO" id="GO:0004805">
    <property type="term" value="F:trehalose-phosphatase activity"/>
    <property type="evidence" value="ECO:0007669"/>
    <property type="project" value="UniProtKB-EC"/>
</dbReference>
<dbReference type="PANTHER" id="PTHR43768:SF3">
    <property type="entry name" value="TREHALOSE 6-PHOSPHATE PHOSPHATASE"/>
    <property type="match status" value="1"/>
</dbReference>
<dbReference type="Gene3D" id="3.40.50.1000">
    <property type="entry name" value="HAD superfamily/HAD-like"/>
    <property type="match status" value="1"/>
</dbReference>
<evidence type="ECO:0000256" key="3">
    <source>
        <dbReference type="RuleBase" id="RU361117"/>
    </source>
</evidence>
<dbReference type="PANTHER" id="PTHR43768">
    <property type="entry name" value="TREHALOSE 6-PHOSPHATE PHOSPHATASE"/>
    <property type="match status" value="1"/>
</dbReference>